<feature type="compositionally biased region" description="Low complexity" evidence="1">
    <location>
        <begin position="107"/>
        <end position="132"/>
    </location>
</feature>
<sequence length="155" mass="15942">MPYSLVSAATLGFDLVRLPAGRAVAGVLLTGLGADAVGLSGVAAMNPDRGLSRDERGVHAVRGRRAREMAASVPHVRSAAAAGIAPPSWSPSSSRARSVTRRRSNGCCATTSSAPSTRRRPSCPLTSGTRPWPSWPTPPSATGPQVSCPRWSAGS</sequence>
<dbReference type="EMBL" id="CP141261">
    <property type="protein sequence ID" value="WRL63701.1"/>
    <property type="molecule type" value="Genomic_DNA"/>
</dbReference>
<keyword evidence="3" id="KW-1185">Reference proteome</keyword>
<dbReference type="Proteomes" id="UP001324287">
    <property type="component" value="Chromosome"/>
</dbReference>
<accession>A0ABZ1AYR0</accession>
<evidence type="ECO:0000313" key="3">
    <source>
        <dbReference type="Proteomes" id="UP001324287"/>
    </source>
</evidence>
<feature type="region of interest" description="Disordered" evidence="1">
    <location>
        <begin position="69"/>
        <end position="155"/>
    </location>
</feature>
<evidence type="ECO:0000256" key="1">
    <source>
        <dbReference type="SAM" id="MobiDB-lite"/>
    </source>
</evidence>
<gene>
    <name evidence="2" type="ORF">U6N30_29280</name>
</gene>
<evidence type="ECO:0000313" key="2">
    <source>
        <dbReference type="EMBL" id="WRL63701.1"/>
    </source>
</evidence>
<feature type="compositionally biased region" description="Low complexity" evidence="1">
    <location>
        <begin position="77"/>
        <end position="97"/>
    </location>
</feature>
<organism evidence="2 3">
    <name type="scientific">Blastococcus brunescens</name>
    <dbReference type="NCBI Taxonomy" id="1564165"/>
    <lineage>
        <taxon>Bacteria</taxon>
        <taxon>Bacillati</taxon>
        <taxon>Actinomycetota</taxon>
        <taxon>Actinomycetes</taxon>
        <taxon>Geodermatophilales</taxon>
        <taxon>Geodermatophilaceae</taxon>
        <taxon>Blastococcus</taxon>
    </lineage>
</organism>
<dbReference type="RefSeq" id="WP_324275034.1">
    <property type="nucleotide sequence ID" value="NZ_CP141261.1"/>
</dbReference>
<reference evidence="2 3" key="1">
    <citation type="submission" date="2023-12" db="EMBL/GenBank/DDBJ databases">
        <title>Blastococcus brunescens sp. nov., an actonobacterium isolated from sandstone collected in sahara desert.</title>
        <authorList>
            <person name="Gtari M."/>
            <person name="Ghodhbane F."/>
        </authorList>
    </citation>
    <scope>NUCLEOTIDE SEQUENCE [LARGE SCALE GENOMIC DNA]</scope>
    <source>
        <strain evidence="2 3">BMG 8361</strain>
    </source>
</reference>
<proteinExistence type="predicted"/>
<protein>
    <submittedName>
        <fullName evidence="2">Uncharacterized protein</fullName>
    </submittedName>
</protein>
<name>A0ABZ1AYR0_9ACTN</name>